<proteinExistence type="predicted"/>
<dbReference type="GO" id="GO:0001716">
    <property type="term" value="F:L-amino-acid oxidase activity"/>
    <property type="evidence" value="ECO:0007669"/>
    <property type="project" value="TreeGrafter"/>
</dbReference>
<dbReference type="EMBL" id="JAIXMP010000049">
    <property type="protein sequence ID" value="KAI9245841.1"/>
    <property type="molecule type" value="Genomic_DNA"/>
</dbReference>
<evidence type="ECO:0000313" key="3">
    <source>
        <dbReference type="Proteomes" id="UP001209540"/>
    </source>
</evidence>
<sequence length="822" mass="94137">MNRIVLTIAIVDGSGLVKIFRQISGTKNIWYSFSVLGHCEFKLPVGQKSSDRNLLRCYLIKTHYFHEKKPVIIIASGILLLLSTKRTTFVSSQYHFESPDDFNYHRDINSQKEKIGISTTTIEVKSLTNIYLKWNCKSPEYGGDVEKPQEDLILSFGTCDSYNIQNNVRGTAEINYHRIGRINTITSSSSSVVLEPSQQQCHYQRRFLWAVPSLETLDMDQGCFFAIREHSHKIYAKSKSYSVSPSKKLPVKVEQQGKSQEESDIYFDGVTYFKNMMAKKQHFSKKQPMDDFMEVDPVSAKNEKKIGVIGAGASGLFSAYLLKQAGYKNIEIMEGSDRVGGRIKTAYFDSTKTVYNELGAMRIPISWSYQNQTIPIHQHNVIFQIARELNAINNEEDKIEFIPFINTGENNLEYFNGFRLPDGRVPTKKEMSELANFPYFRPGVPIDISREAHDIIQPFSNDGIYKSLAENFYGTFKNEILTFWDEWSQREWLHLKMNASKSAVDYANDRVGEIDIWNYIYSSLFMRKASKFRTIYGGMSRLPEALLLALGNEKIISYNIPISKIEFMDHEDGRNSTLSRDKSISVQWKNKPFDEAFESKEFDNVIVSVPFTIVRSWRLPRELPYTLKSAIKYLENGSACKVLLEFKTRFWERYQGRPIFGGCDNTDLSLGTTCYPSHGIGSEGPAVMIASYTIGDDSQFGSLGDEEHVARILEDIVEMHGAIAREQYTGKYARHCWAHDPFARLSWPYYTAAHRKLYTPSYYEYLDGLVFVGEHTHIYQDWVSSALHSAIRGVIMILIEDGDIDGAKAIANHWNDTSYVHI</sequence>
<dbReference type="PANTHER" id="PTHR10742:SF342">
    <property type="entry name" value="AMINE OXIDASE"/>
    <property type="match status" value="1"/>
</dbReference>
<dbReference type="Gene3D" id="3.90.660.10">
    <property type="match status" value="1"/>
</dbReference>
<dbReference type="InterPro" id="IPR050281">
    <property type="entry name" value="Flavin_monoamine_oxidase"/>
</dbReference>
<reference evidence="2" key="1">
    <citation type="journal article" date="2022" name="IScience">
        <title>Evolution of zygomycete secretomes and the origins of terrestrial fungal ecologies.</title>
        <authorList>
            <person name="Chang Y."/>
            <person name="Wang Y."/>
            <person name="Mondo S."/>
            <person name="Ahrendt S."/>
            <person name="Andreopoulos W."/>
            <person name="Barry K."/>
            <person name="Beard J."/>
            <person name="Benny G.L."/>
            <person name="Blankenship S."/>
            <person name="Bonito G."/>
            <person name="Cuomo C."/>
            <person name="Desiro A."/>
            <person name="Gervers K.A."/>
            <person name="Hundley H."/>
            <person name="Kuo A."/>
            <person name="LaButti K."/>
            <person name="Lang B.F."/>
            <person name="Lipzen A."/>
            <person name="O'Donnell K."/>
            <person name="Pangilinan J."/>
            <person name="Reynolds N."/>
            <person name="Sandor L."/>
            <person name="Smith M.E."/>
            <person name="Tsang A."/>
            <person name="Grigoriev I.V."/>
            <person name="Stajich J.E."/>
            <person name="Spatafora J.W."/>
        </authorList>
    </citation>
    <scope>NUCLEOTIDE SEQUENCE</scope>
    <source>
        <strain evidence="2">RSA 2281</strain>
    </source>
</reference>
<evidence type="ECO:0000259" key="1">
    <source>
        <dbReference type="Pfam" id="PF01593"/>
    </source>
</evidence>
<protein>
    <recommendedName>
        <fullName evidence="1">Amine oxidase domain-containing protein</fullName>
    </recommendedName>
</protein>
<reference evidence="2" key="2">
    <citation type="submission" date="2023-02" db="EMBL/GenBank/DDBJ databases">
        <authorList>
            <consortium name="DOE Joint Genome Institute"/>
            <person name="Mondo S.J."/>
            <person name="Chang Y."/>
            <person name="Wang Y."/>
            <person name="Ahrendt S."/>
            <person name="Andreopoulos W."/>
            <person name="Barry K."/>
            <person name="Beard J."/>
            <person name="Benny G.L."/>
            <person name="Blankenship S."/>
            <person name="Bonito G."/>
            <person name="Cuomo C."/>
            <person name="Desiro A."/>
            <person name="Gervers K.A."/>
            <person name="Hundley H."/>
            <person name="Kuo A."/>
            <person name="LaButti K."/>
            <person name="Lang B.F."/>
            <person name="Lipzen A."/>
            <person name="O'Donnell K."/>
            <person name="Pangilinan J."/>
            <person name="Reynolds N."/>
            <person name="Sandor L."/>
            <person name="Smith M.W."/>
            <person name="Tsang A."/>
            <person name="Grigoriev I.V."/>
            <person name="Stajich J.E."/>
            <person name="Spatafora J.W."/>
        </authorList>
    </citation>
    <scope>NUCLEOTIDE SEQUENCE</scope>
    <source>
        <strain evidence="2">RSA 2281</strain>
    </source>
</reference>
<feature type="domain" description="Amine oxidase" evidence="1">
    <location>
        <begin position="314"/>
        <end position="792"/>
    </location>
</feature>
<comment type="caution">
    <text evidence="2">The sequence shown here is derived from an EMBL/GenBank/DDBJ whole genome shotgun (WGS) entry which is preliminary data.</text>
</comment>
<dbReference type="AlphaFoldDB" id="A0AAD5P991"/>
<gene>
    <name evidence="2" type="ORF">BDA99DRAFT_576757</name>
</gene>
<dbReference type="SUPFAM" id="SSF51905">
    <property type="entry name" value="FAD/NAD(P)-binding domain"/>
    <property type="match status" value="1"/>
</dbReference>
<keyword evidence="3" id="KW-1185">Reference proteome</keyword>
<dbReference type="InterPro" id="IPR002937">
    <property type="entry name" value="Amino_oxidase"/>
</dbReference>
<dbReference type="Gene3D" id="3.50.50.60">
    <property type="entry name" value="FAD/NAD(P)-binding domain"/>
    <property type="match status" value="1"/>
</dbReference>
<dbReference type="Gene3D" id="1.20.1440.240">
    <property type="match status" value="1"/>
</dbReference>
<dbReference type="Pfam" id="PF01593">
    <property type="entry name" value="Amino_oxidase"/>
    <property type="match status" value="1"/>
</dbReference>
<evidence type="ECO:0000313" key="2">
    <source>
        <dbReference type="EMBL" id="KAI9245841.1"/>
    </source>
</evidence>
<accession>A0AAD5P991</accession>
<dbReference type="PANTHER" id="PTHR10742">
    <property type="entry name" value="FLAVIN MONOAMINE OXIDASE"/>
    <property type="match status" value="1"/>
</dbReference>
<dbReference type="GO" id="GO:0009063">
    <property type="term" value="P:amino acid catabolic process"/>
    <property type="evidence" value="ECO:0007669"/>
    <property type="project" value="TreeGrafter"/>
</dbReference>
<dbReference type="InterPro" id="IPR036188">
    <property type="entry name" value="FAD/NAD-bd_sf"/>
</dbReference>
<dbReference type="Proteomes" id="UP001209540">
    <property type="component" value="Unassembled WGS sequence"/>
</dbReference>
<dbReference type="SUPFAM" id="SSF54373">
    <property type="entry name" value="FAD-linked reductases, C-terminal domain"/>
    <property type="match status" value="1"/>
</dbReference>
<organism evidence="2 3">
    <name type="scientific">Phascolomyces articulosus</name>
    <dbReference type="NCBI Taxonomy" id="60185"/>
    <lineage>
        <taxon>Eukaryota</taxon>
        <taxon>Fungi</taxon>
        <taxon>Fungi incertae sedis</taxon>
        <taxon>Mucoromycota</taxon>
        <taxon>Mucoromycotina</taxon>
        <taxon>Mucoromycetes</taxon>
        <taxon>Mucorales</taxon>
        <taxon>Lichtheimiaceae</taxon>
        <taxon>Phascolomyces</taxon>
    </lineage>
</organism>
<name>A0AAD5P991_9FUNG</name>